<proteinExistence type="predicted"/>
<dbReference type="VEuPathDB" id="VectorBase:AATE007906"/>
<reference evidence="1" key="1">
    <citation type="submission" date="2022-08" db="UniProtKB">
        <authorList>
            <consortium name="EnsemblMetazoa"/>
        </authorList>
    </citation>
    <scope>IDENTIFICATION</scope>
    <source>
        <strain evidence="1">EBRO</strain>
    </source>
</reference>
<organism evidence="1">
    <name type="scientific">Anopheles atroparvus</name>
    <name type="common">European mosquito</name>
    <dbReference type="NCBI Taxonomy" id="41427"/>
    <lineage>
        <taxon>Eukaryota</taxon>
        <taxon>Metazoa</taxon>
        <taxon>Ecdysozoa</taxon>
        <taxon>Arthropoda</taxon>
        <taxon>Hexapoda</taxon>
        <taxon>Insecta</taxon>
        <taxon>Pterygota</taxon>
        <taxon>Neoptera</taxon>
        <taxon>Endopterygota</taxon>
        <taxon>Diptera</taxon>
        <taxon>Nematocera</taxon>
        <taxon>Culicoidea</taxon>
        <taxon>Culicidae</taxon>
        <taxon>Anophelinae</taxon>
        <taxon>Anopheles</taxon>
    </lineage>
</organism>
<dbReference type="AlphaFoldDB" id="A0A182IYG5"/>
<dbReference type="EnsemblMetazoa" id="AATE007906-RA">
    <property type="protein sequence ID" value="AATE007906-PA.1"/>
    <property type="gene ID" value="AATE007906"/>
</dbReference>
<protein>
    <submittedName>
        <fullName evidence="1">Uncharacterized protein</fullName>
    </submittedName>
</protein>
<sequence>MFTSPSKAEPIDERVEGAYLLGAIGPRMGLMVALVALFCHRSTVVSFDSSVLTRLPGKAAPRQSSRRKKLFCISNRSHLEAFLNNEGFSFVQSCWEEHGSGWEVGDKRLSEMVTYRRRSRAQVSSFHATDALRSSTSGA</sequence>
<evidence type="ECO:0000313" key="1">
    <source>
        <dbReference type="EnsemblMetazoa" id="AATE007906-PA.1"/>
    </source>
</evidence>
<accession>A0A182IYG5</accession>
<name>A0A182IYG5_ANOAO</name>